<evidence type="ECO:0000256" key="1">
    <source>
        <dbReference type="ARBA" id="ARBA00004496"/>
    </source>
</evidence>
<reference evidence="9 10" key="1">
    <citation type="submission" date="2021-02" db="EMBL/GenBank/DDBJ databases">
        <title>Genome assembly of Pseudopithomyces chartarum.</title>
        <authorList>
            <person name="Jauregui R."/>
            <person name="Singh J."/>
            <person name="Voisey C."/>
        </authorList>
    </citation>
    <scope>NUCLEOTIDE SEQUENCE [LARGE SCALE GENOMIC DNA]</scope>
    <source>
        <strain evidence="9 10">AGR01</strain>
    </source>
</reference>
<evidence type="ECO:0000313" key="9">
    <source>
        <dbReference type="EMBL" id="KAK3217029.1"/>
    </source>
</evidence>
<dbReference type="Pfam" id="PF00400">
    <property type="entry name" value="WD40"/>
    <property type="match status" value="3"/>
</dbReference>
<dbReference type="InterPro" id="IPR036322">
    <property type="entry name" value="WD40_repeat_dom_sf"/>
</dbReference>
<comment type="similarity">
    <text evidence="6">Belongs to the WD repeat WDR6 family.</text>
</comment>
<dbReference type="InterPro" id="IPR011047">
    <property type="entry name" value="Quinoprotein_ADH-like_sf"/>
</dbReference>
<dbReference type="Gene3D" id="2.130.10.10">
    <property type="entry name" value="YVTN repeat-like/Quinoprotein amine dehydrogenase"/>
    <property type="match status" value="3"/>
</dbReference>
<dbReference type="GO" id="GO:0005737">
    <property type="term" value="C:cytoplasm"/>
    <property type="evidence" value="ECO:0007669"/>
    <property type="project" value="UniProtKB-SubCell"/>
</dbReference>
<keyword evidence="3 7" id="KW-0853">WD repeat</keyword>
<dbReference type="InterPro" id="IPR019775">
    <property type="entry name" value="WD40_repeat_CS"/>
</dbReference>
<feature type="region of interest" description="Disordered" evidence="8">
    <location>
        <begin position="268"/>
        <end position="288"/>
    </location>
</feature>
<dbReference type="AlphaFoldDB" id="A0AAN6RN58"/>
<dbReference type="EMBL" id="WVTA01000001">
    <property type="protein sequence ID" value="KAK3217029.1"/>
    <property type="molecule type" value="Genomic_DNA"/>
</dbReference>
<dbReference type="InterPro" id="IPR001680">
    <property type="entry name" value="WD40_rpt"/>
</dbReference>
<evidence type="ECO:0000256" key="7">
    <source>
        <dbReference type="PROSITE-ProRule" id="PRU00221"/>
    </source>
</evidence>
<accession>A0AAN6RN58</accession>
<keyword evidence="10" id="KW-1185">Reference proteome</keyword>
<evidence type="ECO:0000313" key="10">
    <source>
        <dbReference type="Proteomes" id="UP001280581"/>
    </source>
</evidence>
<keyword evidence="2" id="KW-0963">Cytoplasm</keyword>
<comment type="caution">
    <text evidence="9">The sequence shown here is derived from an EMBL/GenBank/DDBJ whole genome shotgun (WGS) entry which is preliminary data.</text>
</comment>
<dbReference type="PROSITE" id="PS50082">
    <property type="entry name" value="WD_REPEATS_2"/>
    <property type="match status" value="2"/>
</dbReference>
<protein>
    <recommendedName>
        <fullName evidence="11">WD40 repeat-like protein</fullName>
    </recommendedName>
</protein>
<feature type="repeat" description="WD" evidence="7">
    <location>
        <begin position="851"/>
        <end position="885"/>
    </location>
</feature>
<keyword evidence="5" id="KW-0677">Repeat</keyword>
<dbReference type="InterPro" id="IPR051973">
    <property type="entry name" value="tRNA_Anticodon_Mtase-Reg"/>
</dbReference>
<dbReference type="InterPro" id="IPR015943">
    <property type="entry name" value="WD40/YVTN_repeat-like_dom_sf"/>
</dbReference>
<evidence type="ECO:0000256" key="3">
    <source>
        <dbReference type="ARBA" id="ARBA00022574"/>
    </source>
</evidence>
<name>A0AAN6RN58_9PLEO</name>
<dbReference type="GO" id="GO:0030488">
    <property type="term" value="P:tRNA methylation"/>
    <property type="evidence" value="ECO:0007669"/>
    <property type="project" value="TreeGrafter"/>
</dbReference>
<organism evidence="9 10">
    <name type="scientific">Pseudopithomyces chartarum</name>
    <dbReference type="NCBI Taxonomy" id="1892770"/>
    <lineage>
        <taxon>Eukaryota</taxon>
        <taxon>Fungi</taxon>
        <taxon>Dikarya</taxon>
        <taxon>Ascomycota</taxon>
        <taxon>Pezizomycotina</taxon>
        <taxon>Dothideomycetes</taxon>
        <taxon>Pleosporomycetidae</taxon>
        <taxon>Pleosporales</taxon>
        <taxon>Massarineae</taxon>
        <taxon>Didymosphaeriaceae</taxon>
        <taxon>Pseudopithomyces</taxon>
    </lineage>
</organism>
<gene>
    <name evidence="9" type="ORF">GRF29_1g1782465</name>
</gene>
<dbReference type="SUPFAM" id="SSF50978">
    <property type="entry name" value="WD40 repeat-like"/>
    <property type="match status" value="2"/>
</dbReference>
<dbReference type="Proteomes" id="UP001280581">
    <property type="component" value="Unassembled WGS sequence"/>
</dbReference>
<dbReference type="PANTHER" id="PTHR14344:SF3">
    <property type="entry name" value="WD REPEAT-CONTAINING PROTEIN 6"/>
    <property type="match status" value="1"/>
</dbReference>
<evidence type="ECO:0000256" key="4">
    <source>
        <dbReference type="ARBA" id="ARBA00022694"/>
    </source>
</evidence>
<dbReference type="SUPFAM" id="SSF50998">
    <property type="entry name" value="Quinoprotein alcohol dehydrogenase-like"/>
    <property type="match status" value="1"/>
</dbReference>
<evidence type="ECO:0000256" key="5">
    <source>
        <dbReference type="ARBA" id="ARBA00022737"/>
    </source>
</evidence>
<feature type="repeat" description="WD" evidence="7">
    <location>
        <begin position="242"/>
        <end position="258"/>
    </location>
</feature>
<keyword evidence="4" id="KW-0819">tRNA processing</keyword>
<proteinExistence type="inferred from homology"/>
<comment type="subcellular location">
    <subcellularLocation>
        <location evidence="1">Cytoplasm</location>
    </subcellularLocation>
</comment>
<evidence type="ECO:0000256" key="6">
    <source>
        <dbReference type="ARBA" id="ARBA00038255"/>
    </source>
</evidence>
<dbReference type="PROSITE" id="PS00678">
    <property type="entry name" value="WD_REPEATS_1"/>
    <property type="match status" value="2"/>
</dbReference>
<evidence type="ECO:0008006" key="11">
    <source>
        <dbReference type="Google" id="ProtNLM"/>
    </source>
</evidence>
<dbReference type="SMART" id="SM00320">
    <property type="entry name" value="WD40"/>
    <property type="match status" value="6"/>
</dbReference>
<sequence>MSSTLHHECTRVPITALTEWGPVLVVAEGPHLRVYNRLDNTCIRSHRVFRDQAIHGISKLDAGVEHLHLIVWGGIQVRTIKISYKCNEDDHDLDYSPGIILNALSESNEARAPDWILDICPSPASQEQQHPGRCVAVTAHNALLEIAVQQLTSEGPPAISVKALTSSTRSILYSAHLQWESETRVLVAAGTAFGEIIYWSWDQSRDSKTRSLVHRVFLGHEGSIFGVQISGILTINRHGPRRLLASCSDDRTIRIWDVTDVAAELVGNSHEDDSERQRTRHTGFSNGSFDPDMSNTDCLAIGWGHTSRVWNLSFLTTNRATDQSLGDVFLISSGEDATSRTWRLITEAYEPLSRPNATVWQLKLVSTAAHHNGKNIWSMSMSASASDEIQQYVTIGGADSKITRFSLPPSLFSGPTDMISDVSRPRIRDITELGSISTGIGPDEREVSHRSSKQAEFFRSYAFLDESSLIFTTNSGKVYLENLSPHIDGGKNDATSSLQFIDQLEDLCGYSVCAGEQSYGVAFVAGSRGTLYMYRKGTDSLVKVNTFNGKIGEVFPSLYQSTSGAKEVVLLITLVGQKVAQLLYIDIRASDSLTILEKINVPIMDQKTGLAITSMSHIHMPAGKGILLGFRRGSIAAYSIPKRSDSNNEDVLAELIQIIHSAHGKEAVTAMAWNHKDRVDQFGYLTSTGRDSCVVTHRVDLVKHAHQLVHHLTLPIGPNIEGIHIHRNQLHVYGFSSKKFVLYNTITEKEVMSVETGGAHRTWSFNPTLLEKDGGTLVWTRASSMHTFSQGEPNHTVIRSGGHGREIKAVAVSRPTSMQESGMQLIATGAEDTDIKIFNYVNEHLVCLRTLRRHTTGIQCLQWSTDGSYLFSSGGCEEFYIWRISRLPPELGSIGVVCEAVWSPESEHSDLRIMAIDVAQKADHAFVISMVFSNSTVKVYDFDSTRTDRWKKMAEGLYFTSCLTQCIFVDTPEMEIPHTILTAGTDGHAVLWSIATQKEPMAYRDPITIHQSSSKTLSYISHPYQGTIIISGGDDGSLAFFRTFSSEGAVVGWRNKPVVVVRTHASAVTACAVIARDRKIYVLTSGNDQWVRLWEVSVADSASSDHDSCDENTDWMEIKRLGRIKTNVADVSSMAVLTSLDGTDAPRVLICGVGMEIVAIQWDSVSR</sequence>
<evidence type="ECO:0000256" key="2">
    <source>
        <dbReference type="ARBA" id="ARBA00022490"/>
    </source>
</evidence>
<evidence type="ECO:0000256" key="8">
    <source>
        <dbReference type="SAM" id="MobiDB-lite"/>
    </source>
</evidence>
<dbReference type="PANTHER" id="PTHR14344">
    <property type="entry name" value="WD REPEAT PROTEIN"/>
    <property type="match status" value="1"/>
</dbReference>